<comment type="cofactor">
    <cofactor evidence="1">
        <name>pyridoxal 5'-phosphate</name>
        <dbReference type="ChEBI" id="CHEBI:597326"/>
    </cofactor>
</comment>
<dbReference type="InterPro" id="IPR036038">
    <property type="entry name" value="Aminotransferase-like"/>
</dbReference>
<dbReference type="EC" id="2.6.1.42" evidence="4"/>
<dbReference type="PANTHER" id="PTHR42743:SF11">
    <property type="entry name" value="AMINODEOXYCHORISMATE LYASE"/>
    <property type="match status" value="1"/>
</dbReference>
<proteinExistence type="inferred from homology"/>
<name>A0A645C7X2_9ZZZZ</name>
<dbReference type="SUPFAM" id="SSF56752">
    <property type="entry name" value="D-aminoacid aminotransferase-like PLP-dependent enzymes"/>
    <property type="match status" value="1"/>
</dbReference>
<dbReference type="InterPro" id="IPR043132">
    <property type="entry name" value="BCAT-like_C"/>
</dbReference>
<keyword evidence="3" id="KW-0663">Pyridoxal phosphate</keyword>
<dbReference type="AlphaFoldDB" id="A0A645C7X2"/>
<dbReference type="Gene3D" id="3.20.10.10">
    <property type="entry name" value="D-amino Acid Aminotransferase, subunit A, domain 2"/>
    <property type="match status" value="1"/>
</dbReference>
<keyword evidence="4" id="KW-0032">Aminotransferase</keyword>
<dbReference type="Pfam" id="PF01063">
    <property type="entry name" value="Aminotran_4"/>
    <property type="match status" value="1"/>
</dbReference>
<dbReference type="InterPro" id="IPR050571">
    <property type="entry name" value="Class-IV_PLP-Dep_Aminotrnsfr"/>
</dbReference>
<dbReference type="GO" id="GO:0046394">
    <property type="term" value="P:carboxylic acid biosynthetic process"/>
    <property type="evidence" value="ECO:0007669"/>
    <property type="project" value="UniProtKB-ARBA"/>
</dbReference>
<gene>
    <name evidence="4" type="primary">ilvE_26</name>
    <name evidence="4" type="ORF">SDC9_118488</name>
</gene>
<keyword evidence="4" id="KW-0808">Transferase</keyword>
<evidence type="ECO:0000256" key="2">
    <source>
        <dbReference type="ARBA" id="ARBA00009320"/>
    </source>
</evidence>
<evidence type="ECO:0000313" key="4">
    <source>
        <dbReference type="EMBL" id="MPM71523.1"/>
    </source>
</evidence>
<reference evidence="4" key="1">
    <citation type="submission" date="2019-08" db="EMBL/GenBank/DDBJ databases">
        <authorList>
            <person name="Kucharzyk K."/>
            <person name="Murdoch R.W."/>
            <person name="Higgins S."/>
            <person name="Loffler F."/>
        </authorList>
    </citation>
    <scope>NUCLEOTIDE SEQUENCE</scope>
</reference>
<evidence type="ECO:0000256" key="1">
    <source>
        <dbReference type="ARBA" id="ARBA00001933"/>
    </source>
</evidence>
<dbReference type="PANTHER" id="PTHR42743">
    <property type="entry name" value="AMINO-ACID AMINOTRANSFERASE"/>
    <property type="match status" value="1"/>
</dbReference>
<protein>
    <submittedName>
        <fullName evidence="4">Branched-chain-amino-acid aminotransferase</fullName>
        <ecNumber evidence="4">2.6.1.42</ecNumber>
    </submittedName>
</protein>
<dbReference type="InterPro" id="IPR018300">
    <property type="entry name" value="Aminotrans_IV_CS"/>
</dbReference>
<comment type="caution">
    <text evidence="4">The sequence shown here is derived from an EMBL/GenBank/DDBJ whole genome shotgun (WGS) entry which is preliminary data.</text>
</comment>
<dbReference type="EMBL" id="VSSQ01024167">
    <property type="protein sequence ID" value="MPM71523.1"/>
    <property type="molecule type" value="Genomic_DNA"/>
</dbReference>
<evidence type="ECO:0000256" key="3">
    <source>
        <dbReference type="ARBA" id="ARBA00022898"/>
    </source>
</evidence>
<dbReference type="PROSITE" id="PS00770">
    <property type="entry name" value="AA_TRANSFER_CLASS_4"/>
    <property type="match status" value="1"/>
</dbReference>
<dbReference type="CDD" id="cd00449">
    <property type="entry name" value="PLPDE_IV"/>
    <property type="match status" value="1"/>
</dbReference>
<dbReference type="GO" id="GO:0005829">
    <property type="term" value="C:cytosol"/>
    <property type="evidence" value="ECO:0007669"/>
    <property type="project" value="TreeGrafter"/>
</dbReference>
<comment type="similarity">
    <text evidence="2">Belongs to the class-IV pyridoxal-phosphate-dependent aminotransferase family.</text>
</comment>
<dbReference type="InterPro" id="IPR043131">
    <property type="entry name" value="BCAT-like_N"/>
</dbReference>
<dbReference type="Gene3D" id="3.30.470.10">
    <property type="match status" value="1"/>
</dbReference>
<dbReference type="GO" id="GO:0004084">
    <property type="term" value="F:branched-chain-amino-acid transaminase activity"/>
    <property type="evidence" value="ECO:0007669"/>
    <property type="project" value="UniProtKB-EC"/>
</dbReference>
<dbReference type="InterPro" id="IPR001544">
    <property type="entry name" value="Aminotrans_IV"/>
</dbReference>
<sequence>MSECRNKFFIYNGEVKEVKEFDDLYPKSKKLLYEVIRVIDKTPLFLREHFERLDNSIALANITVNFSEKHMRESILKLIQENSVEDGNVKLILDEENTLVYSVKHSYPTKEMYENGVKTLLYFGERENPNAKIINKTFREEIDKILKESHCYEAILVNKEGYITEGSRSNIFMVKGSKVYTAPLETVLPGVTRKLIIKACEVTGLQVLEESVNHEEIKNLDALFISGTSPKVLPISEVENMRFSSSSNQTIKRIMMEFDKIIGEDLMKFKTTYL</sequence>
<accession>A0A645C7X2</accession>
<organism evidence="4">
    <name type="scientific">bioreactor metagenome</name>
    <dbReference type="NCBI Taxonomy" id="1076179"/>
    <lineage>
        <taxon>unclassified sequences</taxon>
        <taxon>metagenomes</taxon>
        <taxon>ecological metagenomes</taxon>
    </lineage>
</organism>